<reference evidence="7 8" key="1">
    <citation type="submission" date="2015-08" db="EMBL/GenBank/DDBJ databases">
        <title>Ancestral chromatin configuration constrains chromatin evolution on differentiating sex chromosomes in Drosophila.</title>
        <authorList>
            <person name="Zhou Q."/>
            <person name="Bachtrog D."/>
        </authorList>
    </citation>
    <scope>NUCLEOTIDE SEQUENCE [LARGE SCALE GENOMIC DNA]</scope>
    <source>
        <tissue evidence="7">Whole larvae</tissue>
    </source>
</reference>
<accession>A0A0M5J5S9</accession>
<evidence type="ECO:0000256" key="4">
    <source>
        <dbReference type="ARBA" id="ARBA00023128"/>
    </source>
</evidence>
<dbReference type="AlphaFoldDB" id="A0A0M5J5S9"/>
<dbReference type="PANTHER" id="PTHR11504">
    <property type="entry name" value="CYTOCHROME C OXIDASE POLYPEPTIDE VIA"/>
    <property type="match status" value="1"/>
</dbReference>
<dbReference type="SUPFAM" id="SSF81411">
    <property type="entry name" value="Mitochondrial cytochrome c oxidase subunit VIa"/>
    <property type="match status" value="1"/>
</dbReference>
<feature type="region of interest" description="Disordered" evidence="6">
    <location>
        <begin position="253"/>
        <end position="329"/>
    </location>
</feature>
<feature type="compositionally biased region" description="Basic and acidic residues" evidence="6">
    <location>
        <begin position="253"/>
        <end position="316"/>
    </location>
</feature>
<evidence type="ECO:0000313" key="8">
    <source>
        <dbReference type="Proteomes" id="UP000494163"/>
    </source>
</evidence>
<keyword evidence="5" id="KW-0472">Membrane</keyword>
<dbReference type="Gene3D" id="4.10.95.10">
    <property type="entry name" value="Cytochrome c oxidase, subunit VIa"/>
    <property type="match status" value="1"/>
</dbReference>
<feature type="compositionally biased region" description="Basic and acidic residues" evidence="6">
    <location>
        <begin position="91"/>
        <end position="104"/>
    </location>
</feature>
<dbReference type="InterPro" id="IPR036418">
    <property type="entry name" value="Cyt_c_oxidase_su6a_sf"/>
</dbReference>
<dbReference type="GO" id="GO:0005743">
    <property type="term" value="C:mitochondrial inner membrane"/>
    <property type="evidence" value="ECO:0007669"/>
    <property type="project" value="UniProtKB-SubCell"/>
</dbReference>
<keyword evidence="4" id="KW-0496">Mitochondrion</keyword>
<evidence type="ECO:0000313" key="7">
    <source>
        <dbReference type="EMBL" id="ALC43756.1"/>
    </source>
</evidence>
<evidence type="ECO:0000256" key="6">
    <source>
        <dbReference type="SAM" id="MobiDB-lite"/>
    </source>
</evidence>
<keyword evidence="3" id="KW-0809">Transit peptide</keyword>
<dbReference type="InterPro" id="IPR001349">
    <property type="entry name" value="Cyt_c_oxidase_su6a"/>
</dbReference>
<dbReference type="EMBL" id="CP012525">
    <property type="protein sequence ID" value="ALC43756.1"/>
    <property type="molecule type" value="Genomic_DNA"/>
</dbReference>
<evidence type="ECO:0000256" key="5">
    <source>
        <dbReference type="ARBA" id="ARBA00023136"/>
    </source>
</evidence>
<dbReference type="GO" id="GO:0006123">
    <property type="term" value="P:mitochondrial electron transport, cytochrome c to oxygen"/>
    <property type="evidence" value="ECO:0007669"/>
    <property type="project" value="TreeGrafter"/>
</dbReference>
<gene>
    <name evidence="7" type="ORF">Dbus_chr3Lg922</name>
</gene>
<dbReference type="STRING" id="30019.A0A0M5J5S9"/>
<comment type="subcellular location">
    <subcellularLocation>
        <location evidence="1">Mitochondrion inner membrane</location>
    </subcellularLocation>
</comment>
<feature type="region of interest" description="Disordered" evidence="6">
    <location>
        <begin position="26"/>
        <end position="104"/>
    </location>
</feature>
<evidence type="ECO:0000256" key="3">
    <source>
        <dbReference type="ARBA" id="ARBA00022946"/>
    </source>
</evidence>
<dbReference type="OrthoDB" id="5947505at2759"/>
<organism evidence="7 8">
    <name type="scientific">Drosophila busckii</name>
    <name type="common">Fruit fly</name>
    <dbReference type="NCBI Taxonomy" id="30019"/>
    <lineage>
        <taxon>Eukaryota</taxon>
        <taxon>Metazoa</taxon>
        <taxon>Ecdysozoa</taxon>
        <taxon>Arthropoda</taxon>
        <taxon>Hexapoda</taxon>
        <taxon>Insecta</taxon>
        <taxon>Pterygota</taxon>
        <taxon>Neoptera</taxon>
        <taxon>Endopterygota</taxon>
        <taxon>Diptera</taxon>
        <taxon>Brachycera</taxon>
        <taxon>Muscomorpha</taxon>
        <taxon>Ephydroidea</taxon>
        <taxon>Drosophilidae</taxon>
        <taxon>Drosophila</taxon>
    </lineage>
</organism>
<dbReference type="Proteomes" id="UP000494163">
    <property type="component" value="Chromosome 3L"/>
</dbReference>
<dbReference type="GO" id="GO:0030234">
    <property type="term" value="F:enzyme regulator activity"/>
    <property type="evidence" value="ECO:0007669"/>
    <property type="project" value="TreeGrafter"/>
</dbReference>
<evidence type="ECO:0000256" key="2">
    <source>
        <dbReference type="ARBA" id="ARBA00022792"/>
    </source>
</evidence>
<feature type="compositionally biased region" description="Basic and acidic residues" evidence="6">
    <location>
        <begin position="31"/>
        <end position="72"/>
    </location>
</feature>
<dbReference type="OMA" id="KDWQKNG"/>
<evidence type="ECO:0000256" key="1">
    <source>
        <dbReference type="ARBA" id="ARBA00004273"/>
    </source>
</evidence>
<name>A0A0M5J5S9_DROBS</name>
<keyword evidence="2" id="KW-0999">Mitochondrion inner membrane</keyword>
<dbReference type="PANTHER" id="PTHR11504:SF0">
    <property type="entry name" value="CYTOCHROME C OXIDASE SUBUNIT"/>
    <property type="match status" value="1"/>
</dbReference>
<sequence>MLHILKFGRFMRLQCHNISYTSRVRMMSGDSKSDGDKCKSKKEESKCKSKKEEPIKEESKCEEESKKSKDDTEIQGGTKCKPPEDENSECQEEKPKGATRKPSCEELLLKREGMNAKKDKCNDIKKISGGAPKCPKKCPPPPPCEGQASARWKKITLMGVIPIVALLSAFVLTHHSEKERPEFVRHPHMYIRSKPFYFGDHIRSQYHNKHWNAIPPDGYEDEIDTGAIGKTPETEKERADREKEFQAVHKDWKKMISQREAEEKKQNAAAEKEAKKAQAEAEKEEKQRQKEAEKEEKRQQAEADKEAKRLQKEAKKVAYSHNKSYDDDD</sequence>
<proteinExistence type="predicted"/>
<protein>
    <submittedName>
        <fullName evidence="7">CG14077</fullName>
    </submittedName>
</protein>
<dbReference type="SMR" id="A0A0M5J5S9"/>
<keyword evidence="8" id="KW-1185">Reference proteome</keyword>